<dbReference type="PANTHER" id="PTHR43969:SF9">
    <property type="entry name" value="GLUTATHIONE S TRANSFERASE D10, ISOFORM A-RELATED"/>
    <property type="match status" value="1"/>
</dbReference>
<comment type="caution">
    <text evidence="2">The sequence shown here is derived from an EMBL/GenBank/DDBJ whole genome shotgun (WGS) entry which is preliminary data.</text>
</comment>
<evidence type="ECO:0000313" key="2">
    <source>
        <dbReference type="EMBL" id="MFC6441109.1"/>
    </source>
</evidence>
<sequence>MITLYGSTTSPYVRRLRMFLSDHGHTFVNMQIFDGPDRAELARRNPTMKIPMLEDDGQMLFDSRVIYRYLAQKFAQPALSWDQENLLTLIDAANDSLVQLMILKRSEVDIDEPRLYFRIQRERVANVLAELNKQAEQGAFRQWGYPAISLYCMLDWTRFRALFDISPYPALMAFLERESQRPEAHATDPRQV</sequence>
<dbReference type="Pfam" id="PF13417">
    <property type="entry name" value="GST_N_3"/>
    <property type="match status" value="1"/>
</dbReference>
<dbReference type="InterPro" id="IPR036282">
    <property type="entry name" value="Glutathione-S-Trfase_C_sf"/>
</dbReference>
<accession>A0ABW1XQX4</accession>
<evidence type="ECO:0000313" key="3">
    <source>
        <dbReference type="Proteomes" id="UP001596364"/>
    </source>
</evidence>
<dbReference type="PROSITE" id="PS50404">
    <property type="entry name" value="GST_NTER"/>
    <property type="match status" value="1"/>
</dbReference>
<name>A0ABW1XQX4_9ALTE</name>
<proteinExistence type="predicted"/>
<dbReference type="InterPro" id="IPR004045">
    <property type="entry name" value="Glutathione_S-Trfase_N"/>
</dbReference>
<dbReference type="Gene3D" id="3.40.30.10">
    <property type="entry name" value="Glutaredoxin"/>
    <property type="match status" value="1"/>
</dbReference>
<feature type="domain" description="GST N-terminal" evidence="1">
    <location>
        <begin position="1"/>
        <end position="78"/>
    </location>
</feature>
<dbReference type="SUPFAM" id="SSF47616">
    <property type="entry name" value="GST C-terminal domain-like"/>
    <property type="match status" value="1"/>
</dbReference>
<dbReference type="InterPro" id="IPR036249">
    <property type="entry name" value="Thioredoxin-like_sf"/>
</dbReference>
<gene>
    <name evidence="2" type="ORF">ACFP85_13235</name>
</gene>
<dbReference type="Proteomes" id="UP001596364">
    <property type="component" value="Unassembled WGS sequence"/>
</dbReference>
<dbReference type="EMBL" id="JBHSUS010000001">
    <property type="protein sequence ID" value="MFC6441109.1"/>
    <property type="molecule type" value="Genomic_DNA"/>
</dbReference>
<dbReference type="RefSeq" id="WP_131258553.1">
    <property type="nucleotide sequence ID" value="NZ_JBHSUS010000001.1"/>
</dbReference>
<dbReference type="Gene3D" id="1.20.1050.10">
    <property type="match status" value="1"/>
</dbReference>
<dbReference type="Pfam" id="PF13410">
    <property type="entry name" value="GST_C_2"/>
    <property type="match status" value="1"/>
</dbReference>
<dbReference type="PANTHER" id="PTHR43969">
    <property type="entry name" value="GLUTATHIONE S TRANSFERASE D10, ISOFORM A-RELATED"/>
    <property type="match status" value="1"/>
</dbReference>
<organism evidence="2 3">
    <name type="scientific">Pseudobowmanella zhangzhouensis</name>
    <dbReference type="NCBI Taxonomy" id="1537679"/>
    <lineage>
        <taxon>Bacteria</taxon>
        <taxon>Pseudomonadati</taxon>
        <taxon>Pseudomonadota</taxon>
        <taxon>Gammaproteobacteria</taxon>
        <taxon>Alteromonadales</taxon>
        <taxon>Alteromonadaceae</taxon>
    </lineage>
</organism>
<dbReference type="SUPFAM" id="SSF52833">
    <property type="entry name" value="Thioredoxin-like"/>
    <property type="match status" value="1"/>
</dbReference>
<protein>
    <submittedName>
        <fullName evidence="2">Glutathione S-transferase family protein</fullName>
    </submittedName>
</protein>
<evidence type="ECO:0000259" key="1">
    <source>
        <dbReference type="PROSITE" id="PS50404"/>
    </source>
</evidence>
<dbReference type="CDD" id="cd00570">
    <property type="entry name" value="GST_N_family"/>
    <property type="match status" value="1"/>
</dbReference>
<reference evidence="3" key="1">
    <citation type="journal article" date="2019" name="Int. J. Syst. Evol. Microbiol.">
        <title>The Global Catalogue of Microorganisms (GCM) 10K type strain sequencing project: providing services to taxonomists for standard genome sequencing and annotation.</title>
        <authorList>
            <consortium name="The Broad Institute Genomics Platform"/>
            <consortium name="The Broad Institute Genome Sequencing Center for Infectious Disease"/>
            <person name="Wu L."/>
            <person name="Ma J."/>
        </authorList>
    </citation>
    <scope>NUCLEOTIDE SEQUENCE [LARGE SCALE GENOMIC DNA]</scope>
    <source>
        <strain evidence="3">CGMCC 1.16031</strain>
    </source>
</reference>
<keyword evidence="3" id="KW-1185">Reference proteome</keyword>